<evidence type="ECO:0000313" key="6">
    <source>
        <dbReference type="Proteomes" id="UP000295294"/>
    </source>
</evidence>
<accession>A0A4V1BYA6</accession>
<evidence type="ECO:0000259" key="4">
    <source>
        <dbReference type="PROSITE" id="PS01124"/>
    </source>
</evidence>
<keyword evidence="2" id="KW-0238">DNA-binding</keyword>
<dbReference type="GO" id="GO:0003700">
    <property type="term" value="F:DNA-binding transcription factor activity"/>
    <property type="evidence" value="ECO:0007669"/>
    <property type="project" value="InterPro"/>
</dbReference>
<name>A0A4V1BYA6_9BURK</name>
<dbReference type="GO" id="GO:0005829">
    <property type="term" value="C:cytosol"/>
    <property type="evidence" value="ECO:0007669"/>
    <property type="project" value="TreeGrafter"/>
</dbReference>
<dbReference type="Pfam" id="PF12833">
    <property type="entry name" value="HTH_18"/>
    <property type="match status" value="1"/>
</dbReference>
<dbReference type="KEGG" id="cox:E0W60_08410"/>
<dbReference type="InterPro" id="IPR018060">
    <property type="entry name" value="HTH_AraC"/>
</dbReference>
<keyword evidence="1" id="KW-0805">Transcription regulation</keyword>
<evidence type="ECO:0000256" key="1">
    <source>
        <dbReference type="ARBA" id="ARBA00023015"/>
    </source>
</evidence>
<dbReference type="PRINTS" id="PR00032">
    <property type="entry name" value="HTHARAC"/>
</dbReference>
<proteinExistence type="predicted"/>
<dbReference type="PROSITE" id="PS01124">
    <property type="entry name" value="HTH_ARAC_FAMILY_2"/>
    <property type="match status" value="1"/>
</dbReference>
<protein>
    <submittedName>
        <fullName evidence="5">Helix-turn-helix domain-containing protein</fullName>
    </submittedName>
</protein>
<dbReference type="EMBL" id="CP038634">
    <property type="protein sequence ID" value="QBY51152.1"/>
    <property type="molecule type" value="Genomic_DNA"/>
</dbReference>
<reference evidence="5 6" key="1">
    <citation type="submission" date="2019-03" db="EMBL/GenBank/DDBJ databases">
        <title>Efficiently degradation of phenoxyalkanoic acid herbicides by Cupriavidus oxalaticus strain X32.</title>
        <authorList>
            <person name="Sheng X."/>
        </authorList>
    </citation>
    <scope>NUCLEOTIDE SEQUENCE [LARGE SCALE GENOMIC DNA]</scope>
    <source>
        <strain evidence="5 6">X32</strain>
    </source>
</reference>
<keyword evidence="3" id="KW-0804">Transcription</keyword>
<evidence type="ECO:0000313" key="5">
    <source>
        <dbReference type="EMBL" id="QBY51152.1"/>
    </source>
</evidence>
<dbReference type="AlphaFoldDB" id="A0A4V1BYA6"/>
<feature type="domain" description="HTH araC/xylS-type" evidence="4">
    <location>
        <begin position="291"/>
        <end position="389"/>
    </location>
</feature>
<dbReference type="OrthoDB" id="6506763at2"/>
<dbReference type="RefSeq" id="WP_135703641.1">
    <property type="nucleotide sequence ID" value="NZ_CP038634.1"/>
</dbReference>
<dbReference type="SUPFAM" id="SSF46689">
    <property type="entry name" value="Homeodomain-like"/>
    <property type="match status" value="1"/>
</dbReference>
<dbReference type="SMART" id="SM00342">
    <property type="entry name" value="HTH_ARAC"/>
    <property type="match status" value="1"/>
</dbReference>
<dbReference type="Pfam" id="PF12625">
    <property type="entry name" value="Arabinose_bd"/>
    <property type="match status" value="1"/>
</dbReference>
<dbReference type="Gene3D" id="1.10.10.60">
    <property type="entry name" value="Homeodomain-like"/>
    <property type="match status" value="1"/>
</dbReference>
<dbReference type="InterPro" id="IPR032687">
    <property type="entry name" value="AraC-type_N"/>
</dbReference>
<sequence length="398" mass="43997">MHTAVLPSLRPPVPGKLHFAGALTQGPLPGSAARLTGAAQAQGAKGAVAATTAQAPARHTVAIQHVHRILQGARRLGHDVDALLRRAGVSPALLASPSARVTQGQYAALIRTLRRVMRDELWGLLERPVPPGTFAQAARAMIHCATLEDAIHAAMRLYRLHLDAFTPRLHVSADGRVASIRLQRRAPTSACRSFAESTFVFQGYALVSWLVAQHIPLLRVDLANERPQGGSDTERVFKTAVHYGQPFTALHFDAACLRLPVMQDGDSLRAFLQEAPRNLLIRYRDSCCLAERIRQHLRSHLSDELPSLEQMAQMLRLTPQTLRRRLRDEGRGYQSIKDSLRRDVAIGMLEHPGMTLQEVALRLGFSEPSTFHRAFKKWTGVAPGEYRLRGMRGELEPA</sequence>
<dbReference type="PANTHER" id="PTHR47894:SF1">
    <property type="entry name" value="HTH-TYPE TRANSCRIPTIONAL REGULATOR VQSM"/>
    <property type="match status" value="1"/>
</dbReference>
<organism evidence="5 6">
    <name type="scientific">Cupriavidus oxalaticus</name>
    <dbReference type="NCBI Taxonomy" id="96344"/>
    <lineage>
        <taxon>Bacteria</taxon>
        <taxon>Pseudomonadati</taxon>
        <taxon>Pseudomonadota</taxon>
        <taxon>Betaproteobacteria</taxon>
        <taxon>Burkholderiales</taxon>
        <taxon>Burkholderiaceae</taxon>
        <taxon>Cupriavidus</taxon>
    </lineage>
</organism>
<dbReference type="Proteomes" id="UP000295294">
    <property type="component" value="Chromosome 1"/>
</dbReference>
<dbReference type="GO" id="GO:0000976">
    <property type="term" value="F:transcription cis-regulatory region binding"/>
    <property type="evidence" value="ECO:0007669"/>
    <property type="project" value="TreeGrafter"/>
</dbReference>
<dbReference type="InterPro" id="IPR020449">
    <property type="entry name" value="Tscrpt_reg_AraC-type_HTH"/>
</dbReference>
<dbReference type="InterPro" id="IPR009057">
    <property type="entry name" value="Homeodomain-like_sf"/>
</dbReference>
<evidence type="ECO:0000256" key="3">
    <source>
        <dbReference type="ARBA" id="ARBA00023163"/>
    </source>
</evidence>
<dbReference type="PANTHER" id="PTHR47894">
    <property type="entry name" value="HTH-TYPE TRANSCRIPTIONAL REGULATOR GADX"/>
    <property type="match status" value="1"/>
</dbReference>
<gene>
    <name evidence="5" type="ORF">E0W60_08410</name>
</gene>
<evidence type="ECO:0000256" key="2">
    <source>
        <dbReference type="ARBA" id="ARBA00023125"/>
    </source>
</evidence>